<dbReference type="InterPro" id="IPR056632">
    <property type="entry name" value="DUF7730"/>
</dbReference>
<dbReference type="Proteomes" id="UP000250266">
    <property type="component" value="Unassembled WGS sequence"/>
</dbReference>
<dbReference type="AlphaFoldDB" id="A0A8E2DYV2"/>
<protein>
    <recommendedName>
        <fullName evidence="1">DUF7730 domain-containing protein</fullName>
    </recommendedName>
</protein>
<dbReference type="Pfam" id="PF24864">
    <property type="entry name" value="DUF7730"/>
    <property type="match status" value="1"/>
</dbReference>
<gene>
    <name evidence="2" type="ORF">K432DRAFT_447450</name>
</gene>
<keyword evidence="3" id="KW-1185">Reference proteome</keyword>
<dbReference type="EMBL" id="KV745542">
    <property type="protein sequence ID" value="OCK74169.1"/>
    <property type="molecule type" value="Genomic_DNA"/>
</dbReference>
<reference evidence="2 3" key="1">
    <citation type="journal article" date="2016" name="Nat. Commun.">
        <title>Ectomycorrhizal ecology is imprinted in the genome of the dominant symbiotic fungus Cenococcum geophilum.</title>
        <authorList>
            <consortium name="DOE Joint Genome Institute"/>
            <person name="Peter M."/>
            <person name="Kohler A."/>
            <person name="Ohm R.A."/>
            <person name="Kuo A."/>
            <person name="Krutzmann J."/>
            <person name="Morin E."/>
            <person name="Arend M."/>
            <person name="Barry K.W."/>
            <person name="Binder M."/>
            <person name="Choi C."/>
            <person name="Clum A."/>
            <person name="Copeland A."/>
            <person name="Grisel N."/>
            <person name="Haridas S."/>
            <person name="Kipfer T."/>
            <person name="LaButti K."/>
            <person name="Lindquist E."/>
            <person name="Lipzen A."/>
            <person name="Maire R."/>
            <person name="Meier B."/>
            <person name="Mihaltcheva S."/>
            <person name="Molinier V."/>
            <person name="Murat C."/>
            <person name="Poggeler S."/>
            <person name="Quandt C.A."/>
            <person name="Sperisen C."/>
            <person name="Tritt A."/>
            <person name="Tisserant E."/>
            <person name="Crous P.W."/>
            <person name="Henrissat B."/>
            <person name="Nehls U."/>
            <person name="Egli S."/>
            <person name="Spatafora J.W."/>
            <person name="Grigoriev I.V."/>
            <person name="Martin F.M."/>
        </authorList>
    </citation>
    <scope>NUCLEOTIDE SEQUENCE [LARGE SCALE GENOMIC DNA]</scope>
    <source>
        <strain evidence="2 3">CBS 459.81</strain>
    </source>
</reference>
<feature type="domain" description="DUF7730" evidence="1">
    <location>
        <begin position="58"/>
        <end position="241"/>
    </location>
</feature>
<proteinExistence type="predicted"/>
<evidence type="ECO:0000313" key="3">
    <source>
        <dbReference type="Proteomes" id="UP000250266"/>
    </source>
</evidence>
<dbReference type="PANTHER" id="PTHR38790">
    <property type="entry name" value="2EXR DOMAIN-CONTAINING PROTEIN-RELATED"/>
    <property type="match status" value="1"/>
</dbReference>
<evidence type="ECO:0000313" key="2">
    <source>
        <dbReference type="EMBL" id="OCK74169.1"/>
    </source>
</evidence>
<name>A0A8E2DYV2_9PEZI</name>
<accession>A0A8E2DYV2</accession>
<sequence length="250" mass="29682">MSILQRCMLGLGTRRRHDRRDGRRAPTGSKPAALRTRRRTLTLPLPDRRLGRKGCPNAQSESPLFSKLPFELREQIWKECVGGEMLHIYWSDRHMHGLVCQTPEDPRWSIDHSCWRSRQHEQRFPEVRGLVALVLTCRRVYYEAIGILYSDNLFDFSASYLCLLHLPNFLIPRRLDTISQVHFIWHLPHGPPNVARSREHDHYDKTWIGIWTNLSLLKGLRYLRVELDIIPFQARYWAQLEDENYYRLSQ</sequence>
<dbReference type="OrthoDB" id="4757095at2759"/>
<evidence type="ECO:0000259" key="1">
    <source>
        <dbReference type="Pfam" id="PF24864"/>
    </source>
</evidence>
<organism evidence="2 3">
    <name type="scientific">Lepidopterella palustris CBS 459.81</name>
    <dbReference type="NCBI Taxonomy" id="1314670"/>
    <lineage>
        <taxon>Eukaryota</taxon>
        <taxon>Fungi</taxon>
        <taxon>Dikarya</taxon>
        <taxon>Ascomycota</taxon>
        <taxon>Pezizomycotina</taxon>
        <taxon>Dothideomycetes</taxon>
        <taxon>Pleosporomycetidae</taxon>
        <taxon>Mytilinidiales</taxon>
        <taxon>Argynnaceae</taxon>
        <taxon>Lepidopterella</taxon>
    </lineage>
</organism>